<reference evidence="2" key="1">
    <citation type="journal article" date="2019" name="Int. J. Syst. Evol. Microbiol.">
        <title>The Global Catalogue of Microorganisms (GCM) 10K type strain sequencing project: providing services to taxonomists for standard genome sequencing and annotation.</title>
        <authorList>
            <consortium name="The Broad Institute Genomics Platform"/>
            <consortium name="The Broad Institute Genome Sequencing Center for Infectious Disease"/>
            <person name="Wu L."/>
            <person name="Ma J."/>
        </authorList>
    </citation>
    <scope>NUCLEOTIDE SEQUENCE [LARGE SCALE GENOMIC DNA]</scope>
    <source>
        <strain evidence="2">JCM 14368</strain>
    </source>
</reference>
<dbReference type="EMBL" id="BAAADB010000012">
    <property type="protein sequence ID" value="GAA0508164.1"/>
    <property type="molecule type" value="Genomic_DNA"/>
</dbReference>
<organism evidence="1 2">
    <name type="scientific">Deinococcus depolymerans</name>
    <dbReference type="NCBI Taxonomy" id="392408"/>
    <lineage>
        <taxon>Bacteria</taxon>
        <taxon>Thermotogati</taxon>
        <taxon>Deinococcota</taxon>
        <taxon>Deinococci</taxon>
        <taxon>Deinococcales</taxon>
        <taxon>Deinococcaceae</taxon>
        <taxon>Deinococcus</taxon>
    </lineage>
</organism>
<keyword evidence="2" id="KW-1185">Reference proteome</keyword>
<dbReference type="Proteomes" id="UP001500191">
    <property type="component" value="Unassembled WGS sequence"/>
</dbReference>
<dbReference type="RefSeq" id="WP_343757427.1">
    <property type="nucleotide sequence ID" value="NZ_BAAADB010000012.1"/>
</dbReference>
<accession>A0ABP3LVM0</accession>
<gene>
    <name evidence="1" type="ORF">GCM10008937_14980</name>
</gene>
<protein>
    <submittedName>
        <fullName evidence="1">Uncharacterized protein</fullName>
    </submittedName>
</protein>
<evidence type="ECO:0000313" key="1">
    <source>
        <dbReference type="EMBL" id="GAA0508164.1"/>
    </source>
</evidence>
<comment type="caution">
    <text evidence="1">The sequence shown here is derived from an EMBL/GenBank/DDBJ whole genome shotgun (WGS) entry which is preliminary data.</text>
</comment>
<proteinExistence type="predicted"/>
<name>A0ABP3LVM0_9DEIO</name>
<evidence type="ECO:0000313" key="2">
    <source>
        <dbReference type="Proteomes" id="UP001500191"/>
    </source>
</evidence>
<sequence>MKIDLYRARQIAVEALGPNGDDTLAALDAAGLVVVLRRQLPRDTGDSEELLDVQLATPANVTPIWGVTVTTREGEVLQLVAAEGTDLQIGEAVSLQSIMGHRINVTVDRGGGLLLAAVAVER</sequence>